<dbReference type="Proteomes" id="UP001499909">
    <property type="component" value="Unassembled WGS sequence"/>
</dbReference>
<reference evidence="2" key="1">
    <citation type="journal article" date="2019" name="Int. J. Syst. Evol. Microbiol.">
        <title>The Global Catalogue of Microorganisms (GCM) 10K type strain sequencing project: providing services to taxonomists for standard genome sequencing and annotation.</title>
        <authorList>
            <consortium name="The Broad Institute Genomics Platform"/>
            <consortium name="The Broad Institute Genome Sequencing Center for Infectious Disease"/>
            <person name="Wu L."/>
            <person name="Ma J."/>
        </authorList>
    </citation>
    <scope>NUCLEOTIDE SEQUENCE [LARGE SCALE GENOMIC DNA]</scope>
    <source>
        <strain evidence="2">JCM 17214</strain>
    </source>
</reference>
<accession>A0ABP7MUX2</accession>
<name>A0ABP7MUX2_9BACT</name>
<comment type="caution">
    <text evidence="1">The sequence shown here is derived from an EMBL/GenBank/DDBJ whole genome shotgun (WGS) entry which is preliminary data.</text>
</comment>
<proteinExistence type="predicted"/>
<evidence type="ECO:0000313" key="1">
    <source>
        <dbReference type="EMBL" id="GAA3930522.1"/>
    </source>
</evidence>
<keyword evidence="2" id="KW-1185">Reference proteome</keyword>
<protein>
    <submittedName>
        <fullName evidence="1">Uncharacterized protein</fullName>
    </submittedName>
</protein>
<dbReference type="RefSeq" id="WP_345112203.1">
    <property type="nucleotide sequence ID" value="NZ_BAABDH010000022.1"/>
</dbReference>
<sequence>MLHDSPQRGAYNPLGVQAVTRALDGTNLLGIIRLSHVNDEVKETVDVLNAPATQQLSILYATDGTGGYTTNSFLEGAGSPYRQMVNYTAPYQIVATSQGSQCGVGQGLAPHTELSRTNGQIWLYPIVGVAGKRPNSIKVEAISNALPAYGQSGRIGYLRV</sequence>
<gene>
    <name evidence="1" type="ORF">GCM10022406_14820</name>
</gene>
<organism evidence="1 2">
    <name type="scientific">Hymenobacter algoricola</name>
    <dbReference type="NCBI Taxonomy" id="486267"/>
    <lineage>
        <taxon>Bacteria</taxon>
        <taxon>Pseudomonadati</taxon>
        <taxon>Bacteroidota</taxon>
        <taxon>Cytophagia</taxon>
        <taxon>Cytophagales</taxon>
        <taxon>Hymenobacteraceae</taxon>
        <taxon>Hymenobacter</taxon>
    </lineage>
</organism>
<evidence type="ECO:0000313" key="2">
    <source>
        <dbReference type="Proteomes" id="UP001499909"/>
    </source>
</evidence>
<dbReference type="EMBL" id="BAABDH010000022">
    <property type="protein sequence ID" value="GAA3930522.1"/>
    <property type="molecule type" value="Genomic_DNA"/>
</dbReference>